<name>A0ABZ2LVH2_9BACT</name>
<feature type="chain" id="PRO_5047353568" description="Lipoprotein" evidence="1">
    <location>
        <begin position="31"/>
        <end position="143"/>
    </location>
</feature>
<dbReference type="EMBL" id="CP089984">
    <property type="protein sequence ID" value="WXB13619.1"/>
    <property type="molecule type" value="Genomic_DNA"/>
</dbReference>
<evidence type="ECO:0000256" key="1">
    <source>
        <dbReference type="SAM" id="SignalP"/>
    </source>
</evidence>
<keyword evidence="1" id="KW-0732">Signal</keyword>
<proteinExistence type="predicted"/>
<sequence length="143" mass="15300">MRPFLPLLAASATTIAVLATPVLTGCPASACPMPKTSTLTITPNEGSPAVPACLSTKLTSCAHPTVELYNSCDVALYVPVDYGIFVEKVTPGTELEVRAKQNLVYEIKSEKATSRTSKQEDYTIPFRLGKDAYTMAFSAYADS</sequence>
<feature type="signal peptide" evidence="1">
    <location>
        <begin position="1"/>
        <end position="30"/>
    </location>
</feature>
<reference evidence="2 3" key="1">
    <citation type="submission" date="2021-12" db="EMBL/GenBank/DDBJ databases">
        <title>Discovery of the Pendulisporaceae a myxobacterial family with distinct sporulation behavior and unique specialized metabolism.</title>
        <authorList>
            <person name="Garcia R."/>
            <person name="Popoff A."/>
            <person name="Bader C.D."/>
            <person name="Loehr J."/>
            <person name="Walesch S."/>
            <person name="Walt C."/>
            <person name="Boldt J."/>
            <person name="Bunk B."/>
            <person name="Haeckl F.J.F.P.J."/>
            <person name="Gunesch A.P."/>
            <person name="Birkelbach J."/>
            <person name="Nuebel U."/>
            <person name="Pietschmann T."/>
            <person name="Bach T."/>
            <person name="Mueller R."/>
        </authorList>
    </citation>
    <scope>NUCLEOTIDE SEQUENCE [LARGE SCALE GENOMIC DNA]</scope>
    <source>
        <strain evidence="2 3">MSr11954</strain>
    </source>
</reference>
<protein>
    <recommendedName>
        <fullName evidence="4">Lipoprotein</fullName>
    </recommendedName>
</protein>
<evidence type="ECO:0000313" key="2">
    <source>
        <dbReference type="EMBL" id="WXB13619.1"/>
    </source>
</evidence>
<evidence type="ECO:0000313" key="3">
    <source>
        <dbReference type="Proteomes" id="UP001370348"/>
    </source>
</evidence>
<dbReference type="PROSITE" id="PS51257">
    <property type="entry name" value="PROKAR_LIPOPROTEIN"/>
    <property type="match status" value="1"/>
</dbReference>
<dbReference type="RefSeq" id="WP_394823232.1">
    <property type="nucleotide sequence ID" value="NZ_CP089984.1"/>
</dbReference>
<accession>A0ABZ2LVH2</accession>
<dbReference type="Proteomes" id="UP001370348">
    <property type="component" value="Chromosome"/>
</dbReference>
<organism evidence="2 3">
    <name type="scientific">Pendulispora albinea</name>
    <dbReference type="NCBI Taxonomy" id="2741071"/>
    <lineage>
        <taxon>Bacteria</taxon>
        <taxon>Pseudomonadati</taxon>
        <taxon>Myxococcota</taxon>
        <taxon>Myxococcia</taxon>
        <taxon>Myxococcales</taxon>
        <taxon>Sorangiineae</taxon>
        <taxon>Pendulisporaceae</taxon>
        <taxon>Pendulispora</taxon>
    </lineage>
</organism>
<evidence type="ECO:0008006" key="4">
    <source>
        <dbReference type="Google" id="ProtNLM"/>
    </source>
</evidence>
<gene>
    <name evidence="2" type="ORF">LZC94_38015</name>
</gene>
<keyword evidence="3" id="KW-1185">Reference proteome</keyword>